<feature type="transmembrane region" description="Helical" evidence="1">
    <location>
        <begin position="95"/>
        <end position="118"/>
    </location>
</feature>
<evidence type="ECO:0000256" key="1">
    <source>
        <dbReference type="SAM" id="Phobius"/>
    </source>
</evidence>
<proteinExistence type="predicted"/>
<keyword evidence="1" id="KW-0472">Membrane</keyword>
<keyword evidence="4" id="KW-1185">Reference proteome</keyword>
<dbReference type="Proteomes" id="UP001497482">
    <property type="component" value="Chromosome 4"/>
</dbReference>
<feature type="transmembrane region" description="Helical" evidence="1">
    <location>
        <begin position="65"/>
        <end position="83"/>
    </location>
</feature>
<keyword evidence="1" id="KW-0812">Transmembrane</keyword>
<dbReference type="Proteomes" id="UP001497482">
    <property type="component" value="Chromosome 6"/>
</dbReference>
<evidence type="ECO:0000313" key="2">
    <source>
        <dbReference type="EMBL" id="CAL1602787.1"/>
    </source>
</evidence>
<gene>
    <name evidence="2" type="ORF">KC01_LOCUS30530</name>
    <name evidence="3" type="ORF">KC01_LOCUS35999</name>
</gene>
<reference evidence="2 4" key="1">
    <citation type="submission" date="2024-04" db="EMBL/GenBank/DDBJ databases">
        <authorList>
            <person name="Waldvogel A.-M."/>
            <person name="Schoenle A."/>
        </authorList>
    </citation>
    <scope>NUCLEOTIDE SEQUENCE [LARGE SCALE GENOMIC DNA]</scope>
</reference>
<evidence type="ECO:0000313" key="4">
    <source>
        <dbReference type="Proteomes" id="UP001497482"/>
    </source>
</evidence>
<dbReference type="EMBL" id="OZ035826">
    <property type="protein sequence ID" value="CAL1602787.1"/>
    <property type="molecule type" value="Genomic_DNA"/>
</dbReference>
<evidence type="ECO:0000313" key="3">
    <source>
        <dbReference type="EMBL" id="CAL1609211.1"/>
    </source>
</evidence>
<keyword evidence="1" id="KW-1133">Transmembrane helix</keyword>
<sequence>MGNDERDINEGYERKSWGGWIEGRKGILWVNFDDGLGGWNGWDLEKNYMEGGWNVGGGGGGSGSGGVYVGFVIVRGWVVFIYLEGVGGEWWGVWGWIVCDLVGGLLWGGGFFVCFGGGRGGWWRLGVRGGRGGGRGLVGGGGGGCGGWGEGGGSRWGGWFWGVGGGGFWEGGGIGIGVWRVEGVFYGIFGLGVYLGGWVGLKLMWRGVGGYCGLSGVGKVVGGWVYWCGVVFGDEREGLIVLCGGMGG</sequence>
<protein>
    <submittedName>
        <fullName evidence="2">Uncharacterized protein</fullName>
    </submittedName>
</protein>
<organism evidence="2 4">
    <name type="scientific">Knipowitschia caucasica</name>
    <name type="common">Caucasian dwarf goby</name>
    <name type="synonym">Pomatoschistus caucasicus</name>
    <dbReference type="NCBI Taxonomy" id="637954"/>
    <lineage>
        <taxon>Eukaryota</taxon>
        <taxon>Metazoa</taxon>
        <taxon>Chordata</taxon>
        <taxon>Craniata</taxon>
        <taxon>Vertebrata</taxon>
        <taxon>Euteleostomi</taxon>
        <taxon>Actinopterygii</taxon>
        <taxon>Neopterygii</taxon>
        <taxon>Teleostei</taxon>
        <taxon>Neoteleostei</taxon>
        <taxon>Acanthomorphata</taxon>
        <taxon>Gobiaria</taxon>
        <taxon>Gobiiformes</taxon>
        <taxon>Gobioidei</taxon>
        <taxon>Gobiidae</taxon>
        <taxon>Gobiinae</taxon>
        <taxon>Knipowitschia</taxon>
    </lineage>
</organism>
<feature type="transmembrane region" description="Helical" evidence="1">
    <location>
        <begin position="183"/>
        <end position="201"/>
    </location>
</feature>
<accession>A0AAV2LT83</accession>
<name>A0AAV2LT83_KNICA</name>
<dbReference type="AlphaFoldDB" id="A0AAV2LT83"/>
<dbReference type="EMBL" id="OZ035828">
    <property type="protein sequence ID" value="CAL1609211.1"/>
    <property type="molecule type" value="Genomic_DNA"/>
</dbReference>